<protein>
    <submittedName>
        <fullName evidence="12">Aspartyl protease</fullName>
    </submittedName>
</protein>
<evidence type="ECO:0000256" key="7">
    <source>
        <dbReference type="PIRSR" id="PIRSR601461-1"/>
    </source>
</evidence>
<evidence type="ECO:0000256" key="1">
    <source>
        <dbReference type="ARBA" id="ARBA00007447"/>
    </source>
</evidence>
<feature type="disulfide bond" evidence="8">
    <location>
        <begin position="109"/>
        <end position="113"/>
    </location>
</feature>
<dbReference type="InterPro" id="IPR021109">
    <property type="entry name" value="Peptidase_aspartic_dom_sf"/>
</dbReference>
<gene>
    <name evidence="12" type="ORF">JKP88DRAFT_186861</name>
</gene>
<dbReference type="AlphaFoldDB" id="A0A835YVZ8"/>
<dbReference type="PROSITE" id="PS51767">
    <property type="entry name" value="PEPTIDASE_A1"/>
    <property type="match status" value="1"/>
</dbReference>
<keyword evidence="13" id="KW-1185">Reference proteome</keyword>
<evidence type="ECO:0000256" key="10">
    <source>
        <dbReference type="SAM" id="SignalP"/>
    </source>
</evidence>
<dbReference type="FunFam" id="2.40.70.10:FF:000002">
    <property type="entry name" value="Vacuolar aspartic proteinase"/>
    <property type="match status" value="1"/>
</dbReference>
<dbReference type="Gene3D" id="2.40.70.10">
    <property type="entry name" value="Acid Proteases"/>
    <property type="match status" value="2"/>
</dbReference>
<name>A0A835YVZ8_9STRA</name>
<proteinExistence type="inferred from homology"/>
<dbReference type="GO" id="GO:0006508">
    <property type="term" value="P:proteolysis"/>
    <property type="evidence" value="ECO:0007669"/>
    <property type="project" value="UniProtKB-KW"/>
</dbReference>
<evidence type="ECO:0000256" key="6">
    <source>
        <dbReference type="ARBA" id="ARBA00023180"/>
    </source>
</evidence>
<dbReference type="Pfam" id="PF00026">
    <property type="entry name" value="Asp"/>
    <property type="match status" value="1"/>
</dbReference>
<dbReference type="PANTHER" id="PTHR47966">
    <property type="entry name" value="BETA-SITE APP-CLEAVING ENZYME, ISOFORM A-RELATED"/>
    <property type="match status" value="1"/>
</dbReference>
<organism evidence="12 13">
    <name type="scientific">Tribonema minus</name>
    <dbReference type="NCBI Taxonomy" id="303371"/>
    <lineage>
        <taxon>Eukaryota</taxon>
        <taxon>Sar</taxon>
        <taxon>Stramenopiles</taxon>
        <taxon>Ochrophyta</taxon>
        <taxon>PX clade</taxon>
        <taxon>Xanthophyceae</taxon>
        <taxon>Tribonematales</taxon>
        <taxon>Tribonemataceae</taxon>
        <taxon>Tribonema</taxon>
    </lineage>
</organism>
<dbReference type="GO" id="GO:0004190">
    <property type="term" value="F:aspartic-type endopeptidase activity"/>
    <property type="evidence" value="ECO:0007669"/>
    <property type="project" value="UniProtKB-KW"/>
</dbReference>
<evidence type="ECO:0000259" key="11">
    <source>
        <dbReference type="PROSITE" id="PS51767"/>
    </source>
</evidence>
<feature type="active site" evidence="7">
    <location>
        <position position="96"/>
    </location>
</feature>
<keyword evidence="5 8" id="KW-1015">Disulfide bond</keyword>
<dbReference type="InterPro" id="IPR001461">
    <property type="entry name" value="Aspartic_peptidase_A1"/>
</dbReference>
<evidence type="ECO:0000256" key="2">
    <source>
        <dbReference type="ARBA" id="ARBA00022670"/>
    </source>
</evidence>
<dbReference type="InterPro" id="IPR033121">
    <property type="entry name" value="PEPTIDASE_A1"/>
</dbReference>
<feature type="chain" id="PRO_5032979194" evidence="10">
    <location>
        <begin position="21"/>
        <end position="392"/>
    </location>
</feature>
<dbReference type="FunFam" id="2.40.70.10:FF:000008">
    <property type="entry name" value="Cathepsin D"/>
    <property type="match status" value="1"/>
</dbReference>
<dbReference type="SUPFAM" id="SSF50630">
    <property type="entry name" value="Acid proteases"/>
    <property type="match status" value="1"/>
</dbReference>
<evidence type="ECO:0000313" key="13">
    <source>
        <dbReference type="Proteomes" id="UP000664859"/>
    </source>
</evidence>
<evidence type="ECO:0000256" key="3">
    <source>
        <dbReference type="ARBA" id="ARBA00022750"/>
    </source>
</evidence>
<dbReference type="InterPro" id="IPR001969">
    <property type="entry name" value="Aspartic_peptidase_AS"/>
</dbReference>
<evidence type="ECO:0000256" key="5">
    <source>
        <dbReference type="ARBA" id="ARBA00023157"/>
    </source>
</evidence>
<dbReference type="EMBL" id="JAFCMP010000335">
    <property type="protein sequence ID" value="KAG5181102.1"/>
    <property type="molecule type" value="Genomic_DNA"/>
</dbReference>
<evidence type="ECO:0000256" key="8">
    <source>
        <dbReference type="PIRSR" id="PIRSR601461-2"/>
    </source>
</evidence>
<keyword evidence="10" id="KW-0732">Signal</keyword>
<dbReference type="PANTHER" id="PTHR47966:SF51">
    <property type="entry name" value="BETA-SITE APP-CLEAVING ENZYME, ISOFORM A-RELATED"/>
    <property type="match status" value="1"/>
</dbReference>
<keyword evidence="6" id="KW-0325">Glycoprotein</keyword>
<evidence type="ECO:0000313" key="12">
    <source>
        <dbReference type="EMBL" id="KAG5181102.1"/>
    </source>
</evidence>
<comment type="caution">
    <text evidence="12">The sequence shown here is derived from an EMBL/GenBank/DDBJ whole genome shotgun (WGS) entry which is preliminary data.</text>
</comment>
<dbReference type="PRINTS" id="PR00792">
    <property type="entry name" value="PEPSIN"/>
</dbReference>
<evidence type="ECO:0000256" key="9">
    <source>
        <dbReference type="RuleBase" id="RU000454"/>
    </source>
</evidence>
<comment type="similarity">
    <text evidence="1 9">Belongs to the peptidase A1 family.</text>
</comment>
<feature type="active site" evidence="7">
    <location>
        <position position="283"/>
    </location>
</feature>
<dbReference type="OrthoDB" id="771136at2759"/>
<reference evidence="12" key="1">
    <citation type="submission" date="2021-02" db="EMBL/GenBank/DDBJ databases">
        <title>First Annotated Genome of the Yellow-green Alga Tribonema minus.</title>
        <authorList>
            <person name="Mahan K.M."/>
        </authorList>
    </citation>
    <scope>NUCLEOTIDE SEQUENCE</scope>
    <source>
        <strain evidence="12">UTEX B ZZ1240</strain>
    </source>
</reference>
<dbReference type="PROSITE" id="PS00141">
    <property type="entry name" value="ASP_PROTEASE"/>
    <property type="match status" value="2"/>
</dbReference>
<keyword evidence="3 9" id="KW-0064">Aspartyl protease</keyword>
<sequence>MRAVISLVCAAALYLTPSLAEDGIRKIGLSKVADRDFVEKKLKASDGDVLRESLRHHFEISTGQEPGNIIVKDYQNAQYYGTITLGGNQNFDVIFDTGSSNLWVASYKCWFSCGLHHRYNSKKSHTFVANNTDFNIQYGSGPVSGYFSTDDLDLGGLTVEGQTFAEVTDASGLGLAFMIGKFDGILGMGFDSISVANTPTPFQQLMAQGRLNSGMFAFYLGGADGKDGELVLGGTDPKHYTGDIVWVDLVSETYWTVGLDGVTLDGATYHASETAKAKAAIIDSGTSLLAGPTAEVAAMAQQVGAIKLPINNEYVIPCGMPLPTLTFTIDGKDYPLNGDEYVINAGNGICLLAIMGIDVPAGPMWILGDTFMRKYYSVFDMENKRMGFARST</sequence>
<keyword evidence="4 9" id="KW-0378">Hydrolase</keyword>
<evidence type="ECO:0000256" key="4">
    <source>
        <dbReference type="ARBA" id="ARBA00022801"/>
    </source>
</evidence>
<dbReference type="Proteomes" id="UP000664859">
    <property type="component" value="Unassembled WGS sequence"/>
</dbReference>
<accession>A0A835YVZ8</accession>
<feature type="domain" description="Peptidase A1" evidence="11">
    <location>
        <begin position="79"/>
        <end position="389"/>
    </location>
</feature>
<keyword evidence="2 9" id="KW-0645">Protease</keyword>
<feature type="signal peptide" evidence="10">
    <location>
        <begin position="1"/>
        <end position="20"/>
    </location>
</feature>